<evidence type="ECO:0000313" key="2">
    <source>
        <dbReference type="Proteomes" id="UP000004095"/>
    </source>
</evidence>
<name>A1ZF25_MICM2</name>
<protein>
    <recommendedName>
        <fullName evidence="3">Cytoplasmic protein</fullName>
    </recommendedName>
</protein>
<proteinExistence type="predicted"/>
<dbReference type="RefSeq" id="WP_002694281.1">
    <property type="nucleotide sequence ID" value="NZ_AAWS01000004.1"/>
</dbReference>
<organism evidence="1 2">
    <name type="scientific">Microscilla marina ATCC 23134</name>
    <dbReference type="NCBI Taxonomy" id="313606"/>
    <lineage>
        <taxon>Bacteria</taxon>
        <taxon>Pseudomonadati</taxon>
        <taxon>Bacteroidota</taxon>
        <taxon>Cytophagia</taxon>
        <taxon>Cytophagales</taxon>
        <taxon>Microscillaceae</taxon>
        <taxon>Microscilla</taxon>
    </lineage>
</organism>
<dbReference type="OrthoDB" id="1056332at2"/>
<evidence type="ECO:0008006" key="3">
    <source>
        <dbReference type="Google" id="ProtNLM"/>
    </source>
</evidence>
<dbReference type="EMBL" id="AAWS01000004">
    <property type="protein sequence ID" value="EAY31127.1"/>
    <property type="molecule type" value="Genomic_DNA"/>
</dbReference>
<dbReference type="Proteomes" id="UP000004095">
    <property type="component" value="Unassembled WGS sequence"/>
</dbReference>
<reference evidence="1 2" key="1">
    <citation type="submission" date="2007-01" db="EMBL/GenBank/DDBJ databases">
        <authorList>
            <person name="Haygood M."/>
            <person name="Podell S."/>
            <person name="Anderson C."/>
            <person name="Hopkinson B."/>
            <person name="Roe K."/>
            <person name="Barbeau K."/>
            <person name="Gaasterland T."/>
            <person name="Ferriera S."/>
            <person name="Johnson J."/>
            <person name="Kravitz S."/>
            <person name="Beeson K."/>
            <person name="Sutton G."/>
            <person name="Rogers Y.-H."/>
            <person name="Friedman R."/>
            <person name="Frazier M."/>
            <person name="Venter J.C."/>
        </authorList>
    </citation>
    <scope>NUCLEOTIDE SEQUENCE [LARGE SCALE GENOMIC DNA]</scope>
    <source>
        <strain evidence="1 2">ATCC 23134</strain>
    </source>
</reference>
<sequence>MNTINQHDILINHCLIQVPTVTQNTLHQTNIQQTMGTLSSNFLYYGYIPSQQVYEAMTQLAKTSPKTLHQWWQTLEKSLKKSKGVDKDIGKYIVYQNFPQEVLDMSQSEYWIRQLCIYWEADLTSVRQAPIPRAPMFEQIDFKVLHLARSSALDNLYESLLLKPAAWIATEQQEVQWFVQQGYTMNAEIKFKENLVFAAITCMQYEQTLPLSTTTDVLRLATGFSEGDISLKTNSKFKLSRRQRKYVLEVLAGVKDLEEGVMRYKNKWIHLFHQLHVGEYAKKHPKIYQVAHTLRNGGKYPTFNSNIENYLTTSNTEALALLAQRPGEFARRIVHVLEVFGDTALSCFLPVLHKLETIKLLKLKRFLRTANDRDYRIFTPKGSWKKAQFELNETQIKPHHIQQIVMAIDQLVRQRVSNKFGTSFFYTPDIAHIKLPVNNAEAVSRYPKGTVFHIPDNIRFIRSVTYWQERSQTCWMDNGWNFFDANWQAKGTCCWDTTWEMGKAAVFSGDPVNSYNKAGKAGQLIDLYLDQLVEVGVRYAVWNILSYNRIPFDALEDVQGLLLWGEKPQTGKLIEPSRVNFSFPVTGKSLTKYICYIDLFTRRLVLMDSSLSASVGSARNNATRLQNSMPAIVEYLDALPSLMDMFEGFAVAPATDAMKVVYTDKQLPIDNESAFVFLPKNKDNNYDPVSLETLISV</sequence>
<gene>
    <name evidence="1" type="ORF">M23134_07535</name>
</gene>
<comment type="caution">
    <text evidence="1">The sequence shown here is derived from an EMBL/GenBank/DDBJ whole genome shotgun (WGS) entry which is preliminary data.</text>
</comment>
<evidence type="ECO:0000313" key="1">
    <source>
        <dbReference type="EMBL" id="EAY31127.1"/>
    </source>
</evidence>
<accession>A1ZF25</accession>
<dbReference type="eggNOG" id="COG2310">
    <property type="taxonomic scope" value="Bacteria"/>
</dbReference>
<keyword evidence="2" id="KW-1185">Reference proteome</keyword>
<dbReference type="AlphaFoldDB" id="A1ZF25"/>